<accession>A0A1H3D6H7</accession>
<dbReference type="AlphaFoldDB" id="A0A1H3D6H7"/>
<dbReference type="InterPro" id="IPR027039">
    <property type="entry name" value="Crtac1"/>
</dbReference>
<organism evidence="3 4">
    <name type="scientific">Amycolatopsis xylanica</name>
    <dbReference type="NCBI Taxonomy" id="589385"/>
    <lineage>
        <taxon>Bacteria</taxon>
        <taxon>Bacillati</taxon>
        <taxon>Actinomycetota</taxon>
        <taxon>Actinomycetes</taxon>
        <taxon>Pseudonocardiales</taxon>
        <taxon>Pseudonocardiaceae</taxon>
        <taxon>Amycolatopsis</taxon>
    </lineage>
</organism>
<proteinExistence type="predicted"/>
<dbReference type="Proteomes" id="UP000199515">
    <property type="component" value="Unassembled WGS sequence"/>
</dbReference>
<dbReference type="InterPro" id="IPR011519">
    <property type="entry name" value="UnbV_ASPIC"/>
</dbReference>
<dbReference type="InterPro" id="IPR013517">
    <property type="entry name" value="FG-GAP"/>
</dbReference>
<protein>
    <submittedName>
        <fullName evidence="3">Repeat domain-containing protein</fullName>
    </submittedName>
</protein>
<gene>
    <name evidence="3" type="ORF">SAMN05421504_103277</name>
</gene>
<dbReference type="Pfam" id="PF13517">
    <property type="entry name" value="FG-GAP_3"/>
    <property type="match status" value="1"/>
</dbReference>
<dbReference type="OrthoDB" id="9816120at2"/>
<dbReference type="RefSeq" id="WP_091289376.1">
    <property type="nucleotide sequence ID" value="NZ_FNON01000003.1"/>
</dbReference>
<evidence type="ECO:0000259" key="2">
    <source>
        <dbReference type="Pfam" id="PF07593"/>
    </source>
</evidence>
<dbReference type="Pfam" id="PF01839">
    <property type="entry name" value="FG-GAP"/>
    <property type="match status" value="1"/>
</dbReference>
<name>A0A1H3D6H7_9PSEU</name>
<keyword evidence="1" id="KW-0732">Signal</keyword>
<keyword evidence="4" id="KW-1185">Reference proteome</keyword>
<evidence type="ECO:0000313" key="3">
    <source>
        <dbReference type="EMBL" id="SDX61985.1"/>
    </source>
</evidence>
<reference evidence="3 4" key="1">
    <citation type="submission" date="2016-10" db="EMBL/GenBank/DDBJ databases">
        <authorList>
            <person name="de Groot N.N."/>
        </authorList>
    </citation>
    <scope>NUCLEOTIDE SEQUENCE [LARGE SCALE GENOMIC DNA]</scope>
    <source>
        <strain evidence="3 4">CPCC 202699</strain>
    </source>
</reference>
<feature type="domain" description="ASPIC/UnbV" evidence="2">
    <location>
        <begin position="564"/>
        <end position="617"/>
    </location>
</feature>
<dbReference type="SUPFAM" id="SSF69318">
    <property type="entry name" value="Integrin alpha N-terminal domain"/>
    <property type="match status" value="1"/>
</dbReference>
<dbReference type="Gene3D" id="2.130.10.130">
    <property type="entry name" value="Integrin alpha, N-terminal"/>
    <property type="match status" value="1"/>
</dbReference>
<dbReference type="InterPro" id="IPR028994">
    <property type="entry name" value="Integrin_alpha_N"/>
</dbReference>
<evidence type="ECO:0000313" key="4">
    <source>
        <dbReference type="Proteomes" id="UP000199515"/>
    </source>
</evidence>
<dbReference type="PANTHER" id="PTHR16026">
    <property type="entry name" value="CARTILAGE ACIDIC PROTEIN 1"/>
    <property type="match status" value="1"/>
</dbReference>
<evidence type="ECO:0000256" key="1">
    <source>
        <dbReference type="ARBA" id="ARBA00022729"/>
    </source>
</evidence>
<dbReference type="PANTHER" id="PTHR16026:SF0">
    <property type="entry name" value="CARTILAGE ACIDIC PROTEIN 1"/>
    <property type="match status" value="1"/>
</dbReference>
<dbReference type="STRING" id="589385.SAMN05421504_103277"/>
<dbReference type="EMBL" id="FNON01000003">
    <property type="protein sequence ID" value="SDX61985.1"/>
    <property type="molecule type" value="Genomic_DNA"/>
</dbReference>
<sequence>MTATFRWLHKQLAGIVALALIATMFLIGKLPEVSAADQDKVASEYSFTPLTIALPAAKKNQAVRTVNKEYAHIEAWISSVGSAIAMNDLDNDGKNNDLCLVDTRTDQVVVTPTPGAGDKRYAPFELEAPSTNPYIAPMGCVPGDFNEDGKIDILAYYWGRTPVLFLKKANATTLDAKAFQPVELVPNPKITNGLYDGDIWNTNSATIGDFDGDGHLDIFIGNYFPEGSRVLDDRVSGGITMNQSMSHAFNGGGKFIFRFVGATAGDTPTAKFDCTEEAIPAGDSRHGWTLASSATDLNGDGLPELYIANDFGADRLLYNISKPGRIDFVNVNGVKGPGDPKSKVIGNDSFKGMGVDFGDLNHDGMFDAFVSNITTSWGIQESNFQWMNNAKDNTELTKDFQKGVAPFSDASGHSGSAWSGWGWDVKIADYNNSGESVITQATGFVKGQVNRWPQLQELATANDGVLSNPFWWPNARLGDDIGGDQTLHFFAKAQNGRYVDIAKKLGLAVPVPTRGIATGDTDDDGLLDFAVSRQFEQPVFYHNNGKSQGSYIGLNLTNENGSPAVGAEVTVTLADGRKYIDRVDGSSGHSGRRTNQVHIGLGDVSGPQQVHLQWRDRAGALHQQDLQLTPGWHSVQLGSVAKEK</sequence>
<dbReference type="Pfam" id="PF07593">
    <property type="entry name" value="UnbV_ASPIC"/>
    <property type="match status" value="1"/>
</dbReference>